<dbReference type="PANTHER" id="PTHR43441">
    <property type="entry name" value="RIBOSOMAL-PROTEIN-SERINE ACETYLTRANSFERASE"/>
    <property type="match status" value="1"/>
</dbReference>
<dbReference type="Proteomes" id="UP000663824">
    <property type="component" value="Unassembled WGS sequence"/>
</dbReference>
<dbReference type="EMBL" id="CAJOBI010001632">
    <property type="protein sequence ID" value="CAF3891676.1"/>
    <property type="molecule type" value="Genomic_DNA"/>
</dbReference>
<dbReference type="SUPFAM" id="SSF55729">
    <property type="entry name" value="Acyl-CoA N-acyltransferases (Nat)"/>
    <property type="match status" value="1"/>
</dbReference>
<dbReference type="Proteomes" id="UP000663834">
    <property type="component" value="Unassembled WGS sequence"/>
</dbReference>
<dbReference type="Gene3D" id="3.40.630.30">
    <property type="match status" value="1"/>
</dbReference>
<evidence type="ECO:0000313" key="4">
    <source>
        <dbReference type="EMBL" id="CAF1977261.1"/>
    </source>
</evidence>
<dbReference type="FunFam" id="3.40.630.30:FF:000047">
    <property type="entry name" value="Acetyltransferase, GNAT family"/>
    <property type="match status" value="1"/>
</dbReference>
<dbReference type="InterPro" id="IPR000182">
    <property type="entry name" value="GNAT_dom"/>
</dbReference>
<evidence type="ECO:0000313" key="5">
    <source>
        <dbReference type="EMBL" id="CAF3891676.1"/>
    </source>
</evidence>
<name>A0A816GVG4_9BILA</name>
<dbReference type="GO" id="GO:0008999">
    <property type="term" value="F:protein-N-terminal-alanine acetyltransferase activity"/>
    <property type="evidence" value="ECO:0007669"/>
    <property type="project" value="TreeGrafter"/>
</dbReference>
<evidence type="ECO:0000313" key="2">
    <source>
        <dbReference type="EMBL" id="CAF1229750.1"/>
    </source>
</evidence>
<comment type="caution">
    <text evidence="3">The sequence shown here is derived from an EMBL/GenBank/DDBJ whole genome shotgun (WGS) entry which is preliminary data.</text>
</comment>
<evidence type="ECO:0000259" key="1">
    <source>
        <dbReference type="PROSITE" id="PS51186"/>
    </source>
</evidence>
<dbReference type="PROSITE" id="PS51186">
    <property type="entry name" value="GNAT"/>
    <property type="match status" value="1"/>
</dbReference>
<reference evidence="3" key="1">
    <citation type="submission" date="2021-02" db="EMBL/GenBank/DDBJ databases">
        <authorList>
            <person name="Nowell W R."/>
        </authorList>
    </citation>
    <scope>NUCLEOTIDE SEQUENCE</scope>
</reference>
<proteinExistence type="predicted"/>
<sequence>MAQPISDNDTMKFKINQPVGDAVPNWTARVNPSTKPEYHILYGQYCRLELFTPTTSSSAIQQLYDAFKPTEQTHFTYLYYGPFETVDEFTQFLHTLLGPSNNTVVYFIIVNEIVVGFITYLRVNENHGSIEIGHVNFSQQLARTRQATEASFLLMKYAFDTLGYRRVEWTCDPLNRKSYRASLRLGFQYEGTWLKMRICKGRSTDLSWFSIVDDEWPHVKHEIQRWLNPTNFDTNGQQLTTLNSAQINPRSKRTTDLNQ</sequence>
<dbReference type="AlphaFoldDB" id="A0A816GVG4"/>
<evidence type="ECO:0000313" key="6">
    <source>
        <dbReference type="Proteomes" id="UP000663834"/>
    </source>
</evidence>
<dbReference type="InterPro" id="IPR051908">
    <property type="entry name" value="Ribosomal_N-acetyltransferase"/>
</dbReference>
<gene>
    <name evidence="2" type="ORF">CJN711_LOCUS13437</name>
    <name evidence="3" type="ORF">KQP761_LOCUS36169</name>
    <name evidence="4" type="ORF">MBJ925_LOCUS7095</name>
    <name evidence="5" type="ORF">SMN809_LOCUS6157</name>
</gene>
<dbReference type="OrthoDB" id="41238at2759"/>
<feature type="domain" description="N-acetyltransferase" evidence="1">
    <location>
        <begin position="62"/>
        <end position="205"/>
    </location>
</feature>
<dbReference type="PANTHER" id="PTHR43441:SF2">
    <property type="entry name" value="FAMILY ACETYLTRANSFERASE, PUTATIVE (AFU_ORTHOLOGUE AFUA_7G00850)-RELATED"/>
    <property type="match status" value="1"/>
</dbReference>
<dbReference type="InterPro" id="IPR016181">
    <property type="entry name" value="Acyl_CoA_acyltransferase"/>
</dbReference>
<accession>A0A816GVG4</accession>
<dbReference type="EMBL" id="CAJNOV010005910">
    <property type="protein sequence ID" value="CAF1229750.1"/>
    <property type="molecule type" value="Genomic_DNA"/>
</dbReference>
<dbReference type="Proteomes" id="UP000663855">
    <property type="component" value="Unassembled WGS sequence"/>
</dbReference>
<protein>
    <recommendedName>
        <fullName evidence="1">N-acetyltransferase domain-containing protein</fullName>
    </recommendedName>
</protein>
<dbReference type="Pfam" id="PF13302">
    <property type="entry name" value="Acetyltransf_3"/>
    <property type="match status" value="1"/>
</dbReference>
<evidence type="ECO:0000313" key="3">
    <source>
        <dbReference type="EMBL" id="CAF1679352.1"/>
    </source>
</evidence>
<dbReference type="GO" id="GO:1990189">
    <property type="term" value="F:protein N-terminal-serine acetyltransferase activity"/>
    <property type="evidence" value="ECO:0007669"/>
    <property type="project" value="TreeGrafter"/>
</dbReference>
<dbReference type="Proteomes" id="UP000676336">
    <property type="component" value="Unassembled WGS sequence"/>
</dbReference>
<organism evidence="3 6">
    <name type="scientific">Rotaria magnacalcarata</name>
    <dbReference type="NCBI Taxonomy" id="392030"/>
    <lineage>
        <taxon>Eukaryota</taxon>
        <taxon>Metazoa</taxon>
        <taxon>Spiralia</taxon>
        <taxon>Gnathifera</taxon>
        <taxon>Rotifera</taxon>
        <taxon>Eurotatoria</taxon>
        <taxon>Bdelloidea</taxon>
        <taxon>Philodinida</taxon>
        <taxon>Philodinidae</taxon>
        <taxon>Rotaria</taxon>
    </lineage>
</organism>
<dbReference type="EMBL" id="CAJNRE010002437">
    <property type="protein sequence ID" value="CAF1977261.1"/>
    <property type="molecule type" value="Genomic_DNA"/>
</dbReference>
<dbReference type="EMBL" id="CAJNOW010020437">
    <property type="protein sequence ID" value="CAF1679352.1"/>
    <property type="molecule type" value="Genomic_DNA"/>
</dbReference>